<evidence type="ECO:0008006" key="4">
    <source>
        <dbReference type="Google" id="ProtNLM"/>
    </source>
</evidence>
<name>A0A1G2RG01_9BACT</name>
<reference evidence="2 3" key="1">
    <citation type="journal article" date="2016" name="Nat. Commun.">
        <title>Thousands of microbial genomes shed light on interconnected biogeochemical processes in an aquifer system.</title>
        <authorList>
            <person name="Anantharaman K."/>
            <person name="Brown C.T."/>
            <person name="Hug L.A."/>
            <person name="Sharon I."/>
            <person name="Castelle C.J."/>
            <person name="Probst A.J."/>
            <person name="Thomas B.C."/>
            <person name="Singh A."/>
            <person name="Wilkins M.J."/>
            <person name="Karaoz U."/>
            <person name="Brodie E.L."/>
            <person name="Williams K.H."/>
            <person name="Hubbard S.S."/>
            <person name="Banfield J.F."/>
        </authorList>
    </citation>
    <scope>NUCLEOTIDE SEQUENCE [LARGE SCALE GENOMIC DNA]</scope>
</reference>
<protein>
    <recommendedName>
        <fullName evidence="4">Peptidoglycan binding-like domain-containing protein</fullName>
    </recommendedName>
</protein>
<proteinExistence type="predicted"/>
<comment type="caution">
    <text evidence="2">The sequence shown here is derived from an EMBL/GenBank/DDBJ whole genome shotgun (WGS) entry which is preliminary data.</text>
</comment>
<evidence type="ECO:0000313" key="2">
    <source>
        <dbReference type="EMBL" id="OHA71309.1"/>
    </source>
</evidence>
<evidence type="ECO:0000313" key="3">
    <source>
        <dbReference type="Proteomes" id="UP000177078"/>
    </source>
</evidence>
<sequence length="560" mass="63749">MKNSETKIKYVSLFFILFLGLFVHNNVSAATIGETRNFNVDSSYDSQKRKEISATLVAGGNKLYFYVDSALWQSFSDKDRIQMTSNLFNLFDEFDGRIYPVLISNFGSEWNPGIDKDSKITVLFHPLRKGAGGYFNEINEYSKFENPYSNEREMVYLNADYLASSWLKSLLAHEFTHLITFNQKERIQKIKEDIWLNEARAEYAVTLLGYNDVFQGSYLQKRVNDFLKNPDDPLIEWDNSLSDYGPINLFILYLVDHYGINILNDSLHYNKAGIESINYALGKNGYKEDFSQIFTNWTITALINDCSVGSKYCYRSRGMDSIKVLPTSNFVLADLPSDLTVNYSAREWTGNWQRILADRGLLAVAFNGAPGRNFKIAYVLCDLGDQCLVEFLNLDENNQGKIDMVDSGKYPYFILIPTLQDIDSSIGSAMFFLNIKTAGQNDGQAKQQKINFLKSEITRLQAQLAVLQDKNDSFCEAINGNLYFGMSNNSEVRCLQKFLKSQTVYPEGLITGNFLALTKSAVIRFQEKYASEILNPLGLEKGTGYVGERTRDKINQFLVV</sequence>
<feature type="coiled-coil region" evidence="1">
    <location>
        <begin position="443"/>
        <end position="470"/>
    </location>
</feature>
<gene>
    <name evidence="2" type="ORF">A3F15_01655</name>
</gene>
<keyword evidence="1" id="KW-0175">Coiled coil</keyword>
<dbReference type="InterPro" id="IPR036366">
    <property type="entry name" value="PGBDSf"/>
</dbReference>
<dbReference type="SUPFAM" id="SSF47090">
    <property type="entry name" value="PGBD-like"/>
    <property type="match status" value="1"/>
</dbReference>
<organism evidence="2 3">
    <name type="scientific">Candidatus Wildermuthbacteria bacterium RIFCSPHIGHO2_12_FULL_40_12</name>
    <dbReference type="NCBI Taxonomy" id="1802457"/>
    <lineage>
        <taxon>Bacteria</taxon>
        <taxon>Candidatus Wildermuthiibacteriota</taxon>
    </lineage>
</organism>
<accession>A0A1G2RG01</accession>
<dbReference type="AlphaFoldDB" id="A0A1G2RG01"/>
<evidence type="ECO:0000256" key="1">
    <source>
        <dbReference type="SAM" id="Coils"/>
    </source>
</evidence>
<dbReference type="Proteomes" id="UP000177078">
    <property type="component" value="Unassembled WGS sequence"/>
</dbReference>
<dbReference type="STRING" id="1802457.A3F15_01655"/>
<dbReference type="Gene3D" id="1.10.101.10">
    <property type="entry name" value="PGBD-like superfamily/PGBD"/>
    <property type="match status" value="1"/>
</dbReference>
<dbReference type="InterPro" id="IPR036365">
    <property type="entry name" value="PGBD-like_sf"/>
</dbReference>
<dbReference type="EMBL" id="MHUC01000005">
    <property type="protein sequence ID" value="OHA71309.1"/>
    <property type="molecule type" value="Genomic_DNA"/>
</dbReference>